<accession>U1G3S5</accession>
<reference evidence="4" key="1">
    <citation type="journal article" date="2014" name="BMC Genomics">
        <title>Genome characteristics reveal the impact of lichenization on lichen-forming fungus Endocarpon pusillum Hedwig (Verrucariales, Ascomycota).</title>
        <authorList>
            <person name="Wang Y.-Y."/>
            <person name="Liu B."/>
            <person name="Zhang X.-Y."/>
            <person name="Zhou Q.-M."/>
            <person name="Zhang T."/>
            <person name="Li H."/>
            <person name="Yu Y.-F."/>
            <person name="Zhang X.-L."/>
            <person name="Hao X.-Y."/>
            <person name="Wang M."/>
            <person name="Wang L."/>
            <person name="Wei J.-C."/>
        </authorList>
    </citation>
    <scope>NUCLEOTIDE SEQUENCE [LARGE SCALE GENOMIC DNA]</scope>
    <source>
        <strain evidence="4">Z07020 / HMAS-L-300199</strain>
    </source>
</reference>
<dbReference type="Proteomes" id="UP000019373">
    <property type="component" value="Unassembled WGS sequence"/>
</dbReference>
<dbReference type="Gene3D" id="3.40.50.1820">
    <property type="entry name" value="alpha/beta hydrolase"/>
    <property type="match status" value="1"/>
</dbReference>
<evidence type="ECO:0000259" key="2">
    <source>
        <dbReference type="Pfam" id="PF12697"/>
    </source>
</evidence>
<dbReference type="AlphaFoldDB" id="U1G3S5"/>
<dbReference type="Pfam" id="PF12697">
    <property type="entry name" value="Abhydrolase_6"/>
    <property type="match status" value="1"/>
</dbReference>
<dbReference type="EMBL" id="KE721157">
    <property type="protein sequence ID" value="ERF71957.1"/>
    <property type="molecule type" value="Genomic_DNA"/>
</dbReference>
<dbReference type="RefSeq" id="XP_007802411.1">
    <property type="nucleotide sequence ID" value="XM_007804220.1"/>
</dbReference>
<keyword evidence="1" id="KW-0732">Signal</keyword>
<name>U1G3S5_ENDPU</name>
<dbReference type="HOGENOM" id="CLU_034763_2_0_1"/>
<evidence type="ECO:0000256" key="1">
    <source>
        <dbReference type="SAM" id="SignalP"/>
    </source>
</evidence>
<keyword evidence="4" id="KW-1185">Reference proteome</keyword>
<dbReference type="InterPro" id="IPR029058">
    <property type="entry name" value="AB_hydrolase_fold"/>
</dbReference>
<evidence type="ECO:0000313" key="4">
    <source>
        <dbReference type="Proteomes" id="UP000019373"/>
    </source>
</evidence>
<dbReference type="SUPFAM" id="SSF53474">
    <property type="entry name" value="alpha/beta-Hydrolases"/>
    <property type="match status" value="1"/>
</dbReference>
<dbReference type="eggNOG" id="ENOG502RXAR">
    <property type="taxonomic scope" value="Eukaryota"/>
</dbReference>
<protein>
    <recommendedName>
        <fullName evidence="2">AB hydrolase-1 domain-containing protein</fullName>
    </recommendedName>
</protein>
<dbReference type="OMA" id="GGNCLYP"/>
<feature type="signal peptide" evidence="1">
    <location>
        <begin position="1"/>
        <end position="16"/>
    </location>
</feature>
<gene>
    <name evidence="3" type="ORF">EPUS_06516</name>
</gene>
<feature type="domain" description="AB hydrolase-1" evidence="2">
    <location>
        <begin position="132"/>
        <end position="390"/>
    </location>
</feature>
<dbReference type="OrthoDB" id="190201at2759"/>
<organism evidence="3 4">
    <name type="scientific">Endocarpon pusillum (strain Z07020 / HMAS-L-300199)</name>
    <name type="common">Lichen-forming fungus</name>
    <dbReference type="NCBI Taxonomy" id="1263415"/>
    <lineage>
        <taxon>Eukaryota</taxon>
        <taxon>Fungi</taxon>
        <taxon>Dikarya</taxon>
        <taxon>Ascomycota</taxon>
        <taxon>Pezizomycotina</taxon>
        <taxon>Eurotiomycetes</taxon>
        <taxon>Chaetothyriomycetidae</taxon>
        <taxon>Verrucariales</taxon>
        <taxon>Verrucariaceae</taxon>
        <taxon>Endocarpon</taxon>
    </lineage>
</organism>
<dbReference type="GeneID" id="19241456"/>
<evidence type="ECO:0000313" key="3">
    <source>
        <dbReference type="EMBL" id="ERF71957.1"/>
    </source>
</evidence>
<proteinExistence type="predicted"/>
<feature type="chain" id="PRO_5004612144" description="AB hydrolase-1 domain-containing protein" evidence="1">
    <location>
        <begin position="17"/>
        <end position="402"/>
    </location>
</feature>
<dbReference type="InterPro" id="IPR000073">
    <property type="entry name" value="AB_hydrolase_1"/>
</dbReference>
<sequence length="402" mass="43092">MKPLLCVVVFFALALADISSDLNNLIRSPNASSPSAYFIPEQIIFSRGRHAVCASGKIQVPITAQNIRFTTQVPPSQFAVTAIVQEILQYDASLIQKSIAGTQIVQGTYGIFAKLCYPAQFASAAQVKSIQILTHGSGLEKSYWDIASPNNSYVDAAAKAGYATLAYDRLGAGQSDRPDPINVIQSAVQVEILEALIQGVRTGTLGIQKFNTVICAGHSYGQIIQTGHDAKYPASCSAVLATGISDTTQYLVPETFALNPTIASQADPARFGSLNNAFLINPTPVSVHLPFFRYPYFDPAVFQKVFDTRSTYTIGEIFTAIAILSPAPAFTGPVAVINGQFDIPFCGGDCAQRPSAYRATFYPAAVNSTAQVIPNTGHVINGHITAPQAFSQLLEFLKKNNL</sequence>